<reference evidence="2" key="1">
    <citation type="journal article" date="2017" name="Science">
        <title>Giant viruses with an expanded complement of translation system components.</title>
        <authorList>
            <person name="Schulz F."/>
            <person name="Yutin N."/>
            <person name="Ivanova N.N."/>
            <person name="Ortega D.R."/>
            <person name="Lee T.K."/>
            <person name="Vierheilig J."/>
            <person name="Daims H."/>
            <person name="Horn M."/>
            <person name="Wagner M."/>
            <person name="Jensen G.J."/>
            <person name="Kyrpides N.C."/>
            <person name="Koonin E.V."/>
            <person name="Woyke T."/>
        </authorList>
    </citation>
    <scope>NUCLEOTIDE SEQUENCE</scope>
    <source>
        <strain evidence="2">KNV1</strain>
    </source>
</reference>
<gene>
    <name evidence="2" type="ORF">Klosneuvirus_2_182</name>
</gene>
<keyword evidence="2" id="KW-0808">Transferase</keyword>
<protein>
    <submittedName>
        <fullName evidence="2">FtsJ-like methyltransferase</fullName>
    </submittedName>
</protein>
<organism evidence="2">
    <name type="scientific">Klosneuvirus KNV1</name>
    <dbReference type="NCBI Taxonomy" id="1977640"/>
    <lineage>
        <taxon>Viruses</taxon>
        <taxon>Varidnaviria</taxon>
        <taxon>Bamfordvirae</taxon>
        <taxon>Nucleocytoviricota</taxon>
        <taxon>Megaviricetes</taxon>
        <taxon>Imitervirales</taxon>
        <taxon>Mimiviridae</taxon>
        <taxon>Klosneuvirinae</taxon>
        <taxon>Klosneuvirus</taxon>
    </lineage>
</organism>
<dbReference type="PANTHER" id="PTHR16121:SF0">
    <property type="entry name" value="CAP-SPECIFIC MRNA (NUCLEOSIDE-2'-O-)-METHYLTRANSFERASE 1"/>
    <property type="match status" value="1"/>
</dbReference>
<feature type="domain" description="Ribosomal RNA methyltransferase FtsJ" evidence="1">
    <location>
        <begin position="106"/>
        <end position="297"/>
    </location>
</feature>
<dbReference type="InterPro" id="IPR050851">
    <property type="entry name" value="mRNA_Cap_2O-Ribose_MeTrfase"/>
</dbReference>
<dbReference type="SUPFAM" id="SSF53335">
    <property type="entry name" value="S-adenosyl-L-methionine-dependent methyltransferases"/>
    <property type="match status" value="1"/>
</dbReference>
<dbReference type="GO" id="GO:0006370">
    <property type="term" value="P:7-methylguanosine mRNA capping"/>
    <property type="evidence" value="ECO:0007669"/>
    <property type="project" value="UniProtKB-ARBA"/>
</dbReference>
<dbReference type="GO" id="GO:0032259">
    <property type="term" value="P:methylation"/>
    <property type="evidence" value="ECO:0007669"/>
    <property type="project" value="UniProtKB-KW"/>
</dbReference>
<dbReference type="InterPro" id="IPR002877">
    <property type="entry name" value="RNA_MeTrfase_FtsJ_dom"/>
</dbReference>
<dbReference type="InterPro" id="IPR029063">
    <property type="entry name" value="SAM-dependent_MTases_sf"/>
</dbReference>
<name>A0A1V0SJ41_9VIRU</name>
<dbReference type="EMBL" id="KY684109">
    <property type="protein sequence ID" value="ARF11746.1"/>
    <property type="molecule type" value="Genomic_DNA"/>
</dbReference>
<keyword evidence="2" id="KW-0489">Methyltransferase</keyword>
<dbReference type="Pfam" id="PF01728">
    <property type="entry name" value="FtsJ"/>
    <property type="match status" value="1"/>
</dbReference>
<evidence type="ECO:0000259" key="1">
    <source>
        <dbReference type="Pfam" id="PF01728"/>
    </source>
</evidence>
<dbReference type="Gene3D" id="3.40.50.12760">
    <property type="match status" value="1"/>
</dbReference>
<dbReference type="PANTHER" id="PTHR16121">
    <property type="entry name" value="CAP-SPECIFIC MRNA (NUCLEOSIDE-2'-O-)-METHYLTRANSFERASE 1-RELATED"/>
    <property type="match status" value="1"/>
</dbReference>
<accession>A0A1V0SJ41</accession>
<sequence>MTEEYDHIVYRIPSSKEDIFKYKEEPIFSTSVTYPQFSLGFQHFIHQTISGGYGVDKMNKMIADFKGKKKVYLIMNKFERYIDDYDSDINNISKAYFDVEPKPTIVNKSFYKLWELYFMFDLIDLKKDKFTTVCLDDEAGALLQSVLLFRDKFSNKGLSKNDKYYLIDTEYEGIKKSEKTNKAILDYYKKEKPLRVINQTTLPKEKATLIIANGKYKLPNRILYEQETFRILLEQLLNTLKIQEKNGSFIIKIYESFTNLLLKYVIMLTNLYDDVHIVKPLASSFANMEKYIVCQGFKDPKTKAKIIDQIENILQLTKKNSNINIVDYFTEYNIESELKNTFIKLNTEISNNQFTIVNSMIEFVSKQNYRGEEYNKRRQLQINATKYWLDNFFPSNKEITEKHKKMMELTNTIAIKNSKKVTEFMKRLDN</sequence>
<evidence type="ECO:0000313" key="2">
    <source>
        <dbReference type="EMBL" id="ARF11746.1"/>
    </source>
</evidence>
<dbReference type="GO" id="GO:0004483">
    <property type="term" value="F:methyltransferase cap1 activity"/>
    <property type="evidence" value="ECO:0007669"/>
    <property type="project" value="TreeGrafter"/>
</dbReference>
<proteinExistence type="predicted"/>